<gene>
    <name evidence="5" type="ORF">Ocin01_11734</name>
</gene>
<keyword evidence="2" id="KW-1015">Disulfide bond</keyword>
<dbReference type="Pfam" id="PF00431">
    <property type="entry name" value="CUB"/>
    <property type="match status" value="1"/>
</dbReference>
<keyword evidence="6" id="KW-1185">Reference proteome</keyword>
<keyword evidence="1" id="KW-0677">Repeat</keyword>
<sequence length="290" mass="32821">MEARVAICLIAVAIFGQTQAATVKHNKAASARFVNTTSCGGLITAEEGLIEYKLDANYGKDERCIWTIRTPLRTGINFTMNRMGFEAPLDGVKLWSISKYGISRAHYFSDWTDTPEDAYVDSTVAIVTFHSIFSIQGQGFSLSFKATPDTDYNLKYYQDYNKKISGDEVVSFRYPENAPYRNLELSTFIVSRHTEDQGQIEFNLTSLELDYEPFVGECHDVIHAYYYRSGISYNDLSRITPLEGVCHTSQVEPPIYHPGYLQKADAIIILLTSDEQNTSEGYEVSYKYVN</sequence>
<dbReference type="Gene3D" id="2.60.120.290">
    <property type="entry name" value="Spermadhesin, CUB domain"/>
    <property type="match status" value="1"/>
</dbReference>
<proteinExistence type="predicted"/>
<evidence type="ECO:0000259" key="4">
    <source>
        <dbReference type="SMART" id="SM00042"/>
    </source>
</evidence>
<name>A0A1D2MPG8_ORCCI</name>
<dbReference type="SUPFAM" id="SSF49854">
    <property type="entry name" value="Spermadhesin, CUB domain"/>
    <property type="match status" value="1"/>
</dbReference>
<dbReference type="AlphaFoldDB" id="A0A1D2MPG8"/>
<keyword evidence="3" id="KW-0732">Signal</keyword>
<evidence type="ECO:0000256" key="2">
    <source>
        <dbReference type="ARBA" id="ARBA00023157"/>
    </source>
</evidence>
<evidence type="ECO:0000313" key="5">
    <source>
        <dbReference type="EMBL" id="ODM94947.1"/>
    </source>
</evidence>
<organism evidence="5 6">
    <name type="scientific">Orchesella cincta</name>
    <name type="common">Springtail</name>
    <name type="synonym">Podura cincta</name>
    <dbReference type="NCBI Taxonomy" id="48709"/>
    <lineage>
        <taxon>Eukaryota</taxon>
        <taxon>Metazoa</taxon>
        <taxon>Ecdysozoa</taxon>
        <taxon>Arthropoda</taxon>
        <taxon>Hexapoda</taxon>
        <taxon>Collembola</taxon>
        <taxon>Entomobryomorpha</taxon>
        <taxon>Entomobryoidea</taxon>
        <taxon>Orchesellidae</taxon>
        <taxon>Orchesellinae</taxon>
        <taxon>Orchesella</taxon>
    </lineage>
</organism>
<evidence type="ECO:0000256" key="1">
    <source>
        <dbReference type="ARBA" id="ARBA00022737"/>
    </source>
</evidence>
<accession>A0A1D2MPG8</accession>
<reference evidence="5 6" key="1">
    <citation type="journal article" date="2016" name="Genome Biol. Evol.">
        <title>Gene Family Evolution Reflects Adaptation to Soil Environmental Stressors in the Genome of the Collembolan Orchesella cincta.</title>
        <authorList>
            <person name="Faddeeva-Vakhrusheva A."/>
            <person name="Derks M.F."/>
            <person name="Anvar S.Y."/>
            <person name="Agamennone V."/>
            <person name="Suring W."/>
            <person name="Smit S."/>
            <person name="van Straalen N.M."/>
            <person name="Roelofs D."/>
        </authorList>
    </citation>
    <scope>NUCLEOTIDE SEQUENCE [LARGE SCALE GENOMIC DNA]</scope>
    <source>
        <tissue evidence="5">Mixed pool</tissue>
    </source>
</reference>
<evidence type="ECO:0000313" key="6">
    <source>
        <dbReference type="Proteomes" id="UP000094527"/>
    </source>
</evidence>
<dbReference type="SMART" id="SM00042">
    <property type="entry name" value="CUB"/>
    <property type="match status" value="1"/>
</dbReference>
<evidence type="ECO:0000256" key="3">
    <source>
        <dbReference type="SAM" id="SignalP"/>
    </source>
</evidence>
<dbReference type="PANTHER" id="PTHR24251:SF50">
    <property type="entry name" value="ATTRACTIN-LIKE 1A"/>
    <property type="match status" value="1"/>
</dbReference>
<dbReference type="PANTHER" id="PTHR24251">
    <property type="entry name" value="OVOCHYMASE-RELATED"/>
    <property type="match status" value="1"/>
</dbReference>
<dbReference type="EMBL" id="LJIJ01000731">
    <property type="protein sequence ID" value="ODM94947.1"/>
    <property type="molecule type" value="Genomic_DNA"/>
</dbReference>
<feature type="signal peptide" evidence="3">
    <location>
        <begin position="1"/>
        <end position="20"/>
    </location>
</feature>
<protein>
    <submittedName>
        <fullName evidence="5">CUB and sushi domain-containing protein 3</fullName>
    </submittedName>
</protein>
<comment type="caution">
    <text evidence="5">The sequence shown here is derived from an EMBL/GenBank/DDBJ whole genome shotgun (WGS) entry which is preliminary data.</text>
</comment>
<feature type="chain" id="PRO_5008904353" evidence="3">
    <location>
        <begin position="21"/>
        <end position="290"/>
    </location>
</feature>
<dbReference type="Proteomes" id="UP000094527">
    <property type="component" value="Unassembled WGS sequence"/>
</dbReference>
<dbReference type="InterPro" id="IPR035914">
    <property type="entry name" value="Sperma_CUB_dom_sf"/>
</dbReference>
<feature type="domain" description="CUB" evidence="4">
    <location>
        <begin position="39"/>
        <end position="147"/>
    </location>
</feature>
<dbReference type="InterPro" id="IPR000859">
    <property type="entry name" value="CUB_dom"/>
</dbReference>